<evidence type="ECO:0000256" key="2">
    <source>
        <dbReference type="ARBA" id="ARBA00023163"/>
    </source>
</evidence>
<gene>
    <name evidence="4" type="ORF">PHJA_001261600</name>
</gene>
<dbReference type="InterPro" id="IPR044660">
    <property type="entry name" value="IBH1-like"/>
</dbReference>
<dbReference type="Proteomes" id="UP000653305">
    <property type="component" value="Unassembled WGS sequence"/>
</dbReference>
<evidence type="ECO:0000259" key="3">
    <source>
        <dbReference type="Pfam" id="PF26576"/>
    </source>
</evidence>
<dbReference type="InterPro" id="IPR059002">
    <property type="entry name" value="IBH1_N"/>
</dbReference>
<keyword evidence="1" id="KW-0805">Transcription regulation</keyword>
<dbReference type="PANTHER" id="PTHR33124">
    <property type="entry name" value="TRANSCRIPTION FACTOR IBH1-LIKE 1"/>
    <property type="match status" value="1"/>
</dbReference>
<keyword evidence="2" id="KW-0804">Transcription</keyword>
<keyword evidence="5" id="KW-1185">Reference proteome</keyword>
<evidence type="ECO:0000313" key="4">
    <source>
        <dbReference type="EMBL" id="GFP91176.1"/>
    </source>
</evidence>
<proteinExistence type="predicted"/>
<accession>A0A830BWP1</accession>
<evidence type="ECO:0000313" key="5">
    <source>
        <dbReference type="Proteomes" id="UP000653305"/>
    </source>
</evidence>
<organism evidence="4 5">
    <name type="scientific">Phtheirospermum japonicum</name>
    <dbReference type="NCBI Taxonomy" id="374723"/>
    <lineage>
        <taxon>Eukaryota</taxon>
        <taxon>Viridiplantae</taxon>
        <taxon>Streptophyta</taxon>
        <taxon>Embryophyta</taxon>
        <taxon>Tracheophyta</taxon>
        <taxon>Spermatophyta</taxon>
        <taxon>Magnoliopsida</taxon>
        <taxon>eudicotyledons</taxon>
        <taxon>Gunneridae</taxon>
        <taxon>Pentapetalae</taxon>
        <taxon>asterids</taxon>
        <taxon>lamiids</taxon>
        <taxon>Lamiales</taxon>
        <taxon>Orobanchaceae</taxon>
        <taxon>Orobanchaceae incertae sedis</taxon>
        <taxon>Phtheirospermum</taxon>
    </lineage>
</organism>
<dbReference type="AlphaFoldDB" id="A0A830BWP1"/>
<name>A0A830BWP1_9LAMI</name>
<dbReference type="Pfam" id="PF26576">
    <property type="entry name" value="IBH1_N"/>
    <property type="match status" value="1"/>
</dbReference>
<reference evidence="4" key="1">
    <citation type="submission" date="2020-07" db="EMBL/GenBank/DDBJ databases">
        <title>Ethylene signaling mediates host invasion by parasitic plants.</title>
        <authorList>
            <person name="Yoshida S."/>
        </authorList>
    </citation>
    <scope>NUCLEOTIDE SEQUENCE</scope>
    <source>
        <strain evidence="4">Okayama</strain>
    </source>
</reference>
<dbReference type="PANTHER" id="PTHR33124:SF40">
    <property type="entry name" value="TRANSCRIPTION FACTOR IBH1"/>
    <property type="match status" value="1"/>
</dbReference>
<dbReference type="OrthoDB" id="786845at2759"/>
<evidence type="ECO:0000256" key="1">
    <source>
        <dbReference type="ARBA" id="ARBA00023015"/>
    </source>
</evidence>
<sequence length="149" mass="16935">MKSGKNVPRNPRSVKTRFAVKFVEAMKKLDKKRPTTAYKRYLAVRAAACVSLASAVGPRRAWSRAVLKNLIMPRGRKSYPAVVISPRKRVGNNNPKRRELEEEDDLRRLVPGGEGMGFCRLLTESAHYIQCLRDQVQVMTSMLDHCYST</sequence>
<protein>
    <submittedName>
        <fullName evidence="4">Transcription factor ibh1</fullName>
    </submittedName>
</protein>
<dbReference type="EMBL" id="BMAC01000237">
    <property type="protein sequence ID" value="GFP91176.1"/>
    <property type="molecule type" value="Genomic_DNA"/>
</dbReference>
<dbReference type="GO" id="GO:0006355">
    <property type="term" value="P:regulation of DNA-templated transcription"/>
    <property type="evidence" value="ECO:0007669"/>
    <property type="project" value="InterPro"/>
</dbReference>
<comment type="caution">
    <text evidence="4">The sequence shown here is derived from an EMBL/GenBank/DDBJ whole genome shotgun (WGS) entry which is preliminary data.</text>
</comment>
<feature type="domain" description="IBH1-like N-terminal" evidence="3">
    <location>
        <begin position="13"/>
        <end position="70"/>
    </location>
</feature>